<protein>
    <submittedName>
        <fullName evidence="2">DUF3667 domain-containing protein</fullName>
    </submittedName>
</protein>
<dbReference type="RefSeq" id="WP_378290905.1">
    <property type="nucleotide sequence ID" value="NZ_JBHULE010000008.1"/>
</dbReference>
<keyword evidence="1" id="KW-1133">Transmembrane helix</keyword>
<keyword evidence="1" id="KW-0472">Membrane</keyword>
<dbReference type="InterPro" id="IPR022134">
    <property type="entry name" value="DUF3667"/>
</dbReference>
<sequence length="349" mass="40286">MSGTNQCKNCEKSFEESFDYCPYCGQETADKLTFGVLFSNTISNYFSIDARFFRSFIPLMTKPGVLARRFVDGKRLSYLHPAQFYLFISVVFFFAFSFSVRKADDTLTQKFKKGFDREIKLDSLGLMKDSIGIAKAKEAIKANAALAKISEEDMKVIDSMMSVEQKAPELSFSFDRKVLDSLISVDAPETEKLEAMGLDDADSAITKKFYTQILKFYEKKGGGILKTLYDTIPITMFLMLPLFAFILKIFYWRKCTFAHHMVFSFYFFTFVFTSFCILILANSLVEIPTWLITMFYFSFILYLILAFRNFYRSSWISAIFKANLVSFVYMMFIVPIAFVGVMTVSIFLY</sequence>
<feature type="transmembrane region" description="Helical" evidence="1">
    <location>
        <begin position="263"/>
        <end position="281"/>
    </location>
</feature>
<feature type="transmembrane region" description="Helical" evidence="1">
    <location>
        <begin position="232"/>
        <end position="251"/>
    </location>
</feature>
<proteinExistence type="predicted"/>
<keyword evidence="3" id="KW-1185">Reference proteome</keyword>
<evidence type="ECO:0000313" key="2">
    <source>
        <dbReference type="EMBL" id="MFD2562371.1"/>
    </source>
</evidence>
<evidence type="ECO:0000313" key="3">
    <source>
        <dbReference type="Proteomes" id="UP001597319"/>
    </source>
</evidence>
<accession>A0ABW5LEW6</accession>
<feature type="transmembrane region" description="Helical" evidence="1">
    <location>
        <begin position="84"/>
        <end position="100"/>
    </location>
</feature>
<gene>
    <name evidence="2" type="ORF">ACFSR1_06780</name>
</gene>
<comment type="caution">
    <text evidence="2">The sequence shown here is derived from an EMBL/GenBank/DDBJ whole genome shotgun (WGS) entry which is preliminary data.</text>
</comment>
<reference evidence="3" key="1">
    <citation type="journal article" date="2019" name="Int. J. Syst. Evol. Microbiol.">
        <title>The Global Catalogue of Microorganisms (GCM) 10K type strain sequencing project: providing services to taxonomists for standard genome sequencing and annotation.</title>
        <authorList>
            <consortium name="The Broad Institute Genomics Platform"/>
            <consortium name="The Broad Institute Genome Sequencing Center for Infectious Disease"/>
            <person name="Wu L."/>
            <person name="Ma J."/>
        </authorList>
    </citation>
    <scope>NUCLEOTIDE SEQUENCE [LARGE SCALE GENOMIC DNA]</scope>
    <source>
        <strain evidence="3">KCTC 52274</strain>
    </source>
</reference>
<evidence type="ECO:0000256" key="1">
    <source>
        <dbReference type="SAM" id="Phobius"/>
    </source>
</evidence>
<name>A0ABW5LEW6_9FLAO</name>
<dbReference type="Proteomes" id="UP001597319">
    <property type="component" value="Unassembled WGS sequence"/>
</dbReference>
<organism evidence="2 3">
    <name type="scientific">Aquimarina rubra</name>
    <dbReference type="NCBI Taxonomy" id="1920033"/>
    <lineage>
        <taxon>Bacteria</taxon>
        <taxon>Pseudomonadati</taxon>
        <taxon>Bacteroidota</taxon>
        <taxon>Flavobacteriia</taxon>
        <taxon>Flavobacteriales</taxon>
        <taxon>Flavobacteriaceae</taxon>
        <taxon>Aquimarina</taxon>
    </lineage>
</organism>
<feature type="transmembrane region" description="Helical" evidence="1">
    <location>
        <begin position="287"/>
        <end position="307"/>
    </location>
</feature>
<feature type="transmembrane region" description="Helical" evidence="1">
    <location>
        <begin position="327"/>
        <end position="348"/>
    </location>
</feature>
<dbReference type="EMBL" id="JBHULE010000008">
    <property type="protein sequence ID" value="MFD2562371.1"/>
    <property type="molecule type" value="Genomic_DNA"/>
</dbReference>
<dbReference type="Pfam" id="PF12412">
    <property type="entry name" value="DUF3667"/>
    <property type="match status" value="1"/>
</dbReference>
<keyword evidence="1" id="KW-0812">Transmembrane</keyword>